<sequence>MSKEVVTMEIVFIRHGQTDLNKSGRIQGSSVNLSLNKEGREYAEEAAKNFDPSEFDAVYVSPLDRAVETAEIFTKGQKKLIPDDRLLEFDYGEWDGELLTEMKKRHPDAIDPWGKVAKNYVDYASNGETHEELNKRCGDFLDEMYKKYPDGKVLVVAHGTLIRMMAAHYLTHGDISGFDTIANCGLVKFSVRENIARMIYYNRILA</sequence>
<dbReference type="SMART" id="SM00855">
    <property type="entry name" value="PGAM"/>
    <property type="match status" value="1"/>
</dbReference>
<dbReference type="CDD" id="cd07067">
    <property type="entry name" value="HP_PGM_like"/>
    <property type="match status" value="1"/>
</dbReference>
<dbReference type="InterPro" id="IPR029033">
    <property type="entry name" value="His_PPase_superfam"/>
</dbReference>
<dbReference type="SUPFAM" id="SSF53254">
    <property type="entry name" value="Phosphoglycerate mutase-like"/>
    <property type="match status" value="1"/>
</dbReference>
<proteinExistence type="predicted"/>
<dbReference type="PANTHER" id="PTHR48100">
    <property type="entry name" value="BROAD-SPECIFICITY PHOSPHATASE YOR283W-RELATED"/>
    <property type="match status" value="1"/>
</dbReference>
<dbReference type="Pfam" id="PF00300">
    <property type="entry name" value="His_Phos_1"/>
    <property type="match status" value="1"/>
</dbReference>
<organism evidence="1 2">
    <name type="scientific">Lactobacillus intestinalis DSM 6629</name>
    <dbReference type="NCBI Taxonomy" id="1423761"/>
    <lineage>
        <taxon>Bacteria</taxon>
        <taxon>Bacillati</taxon>
        <taxon>Bacillota</taxon>
        <taxon>Bacilli</taxon>
        <taxon>Lactobacillales</taxon>
        <taxon>Lactobacillaceae</taxon>
        <taxon>Lactobacillus</taxon>
    </lineage>
</organism>
<keyword evidence="2" id="KW-1185">Reference proteome</keyword>
<evidence type="ECO:0000313" key="1">
    <source>
        <dbReference type="EMBL" id="KRM34475.1"/>
    </source>
</evidence>
<reference evidence="1 2" key="1">
    <citation type="journal article" date="2015" name="Genome Announc.">
        <title>Expanding the biotechnology potential of lactobacilli through comparative genomics of 213 strains and associated genera.</title>
        <authorList>
            <person name="Sun Z."/>
            <person name="Harris H.M."/>
            <person name="McCann A."/>
            <person name="Guo C."/>
            <person name="Argimon S."/>
            <person name="Zhang W."/>
            <person name="Yang X."/>
            <person name="Jeffery I.B."/>
            <person name="Cooney J.C."/>
            <person name="Kagawa T.F."/>
            <person name="Liu W."/>
            <person name="Song Y."/>
            <person name="Salvetti E."/>
            <person name="Wrobel A."/>
            <person name="Rasinkangas P."/>
            <person name="Parkhill J."/>
            <person name="Rea M.C."/>
            <person name="O'Sullivan O."/>
            <person name="Ritari J."/>
            <person name="Douillard F.P."/>
            <person name="Paul Ross R."/>
            <person name="Yang R."/>
            <person name="Briner A.E."/>
            <person name="Felis G.E."/>
            <person name="de Vos W.M."/>
            <person name="Barrangou R."/>
            <person name="Klaenhammer T.R."/>
            <person name="Caufield P.W."/>
            <person name="Cui Y."/>
            <person name="Zhang H."/>
            <person name="O'Toole P.W."/>
        </authorList>
    </citation>
    <scope>NUCLEOTIDE SEQUENCE [LARGE SCALE GENOMIC DNA]</scope>
    <source>
        <strain evidence="1 2">DSM 6629</strain>
    </source>
</reference>
<gene>
    <name evidence="1" type="ORF">FC44_GL001186</name>
</gene>
<accession>A0ABR5PU40</accession>
<comment type="caution">
    <text evidence="1">The sequence shown here is derived from an EMBL/GenBank/DDBJ whole genome shotgun (WGS) entry which is preliminary data.</text>
</comment>
<dbReference type="InterPro" id="IPR050275">
    <property type="entry name" value="PGM_Phosphatase"/>
</dbReference>
<evidence type="ECO:0000313" key="2">
    <source>
        <dbReference type="Proteomes" id="UP000051735"/>
    </source>
</evidence>
<protein>
    <submittedName>
        <fullName evidence="1">Phosphoglycerate mutase</fullName>
    </submittedName>
</protein>
<dbReference type="Gene3D" id="3.40.50.1240">
    <property type="entry name" value="Phosphoglycerate mutase-like"/>
    <property type="match status" value="1"/>
</dbReference>
<dbReference type="Proteomes" id="UP000051735">
    <property type="component" value="Unassembled WGS sequence"/>
</dbReference>
<name>A0ABR5PU40_9LACO</name>
<dbReference type="EMBL" id="AZGN01000003">
    <property type="protein sequence ID" value="KRM34475.1"/>
    <property type="molecule type" value="Genomic_DNA"/>
</dbReference>
<dbReference type="InterPro" id="IPR013078">
    <property type="entry name" value="His_Pase_superF_clade-1"/>
</dbReference>